<evidence type="ECO:0000256" key="2">
    <source>
        <dbReference type="SAM" id="MobiDB-lite"/>
    </source>
</evidence>
<gene>
    <name evidence="3" type="ORF">H4684_002030</name>
</gene>
<feature type="coiled-coil region" evidence="1">
    <location>
        <begin position="277"/>
        <end position="311"/>
    </location>
</feature>
<dbReference type="GO" id="GO:0016787">
    <property type="term" value="F:hydrolase activity"/>
    <property type="evidence" value="ECO:0007669"/>
    <property type="project" value="UniProtKB-KW"/>
</dbReference>
<dbReference type="InterPro" id="IPR001668">
    <property type="entry name" value="Mob_Pre"/>
</dbReference>
<name>A0ABR9H3U1_9BACT</name>
<keyword evidence="1" id="KW-0175">Coiled coil</keyword>
<dbReference type="Pfam" id="PF01076">
    <property type="entry name" value="Mob_Pre"/>
    <property type="match status" value="1"/>
</dbReference>
<accession>A0ABR9H3U1</accession>
<dbReference type="RefSeq" id="WP_192623618.1">
    <property type="nucleotide sequence ID" value="NZ_JADBGG010000013.1"/>
</dbReference>
<evidence type="ECO:0000313" key="4">
    <source>
        <dbReference type="Proteomes" id="UP000639010"/>
    </source>
</evidence>
<protein>
    <submittedName>
        <fullName evidence="3">Murein DD-endopeptidase MepM/ murein hydrolase activator NlpD</fullName>
    </submittedName>
</protein>
<organism evidence="3 4">
    <name type="scientific">Desulfomicrobium macestii</name>
    <dbReference type="NCBI Taxonomy" id="90731"/>
    <lineage>
        <taxon>Bacteria</taxon>
        <taxon>Pseudomonadati</taxon>
        <taxon>Thermodesulfobacteriota</taxon>
        <taxon>Desulfovibrionia</taxon>
        <taxon>Desulfovibrionales</taxon>
        <taxon>Desulfomicrobiaceae</taxon>
        <taxon>Desulfomicrobium</taxon>
    </lineage>
</organism>
<proteinExistence type="predicted"/>
<dbReference type="Gene3D" id="1.10.287.1490">
    <property type="match status" value="1"/>
</dbReference>
<dbReference type="CDD" id="cd17242">
    <property type="entry name" value="MobM_relaxase"/>
    <property type="match status" value="1"/>
</dbReference>
<dbReference type="EMBL" id="JADBGG010000013">
    <property type="protein sequence ID" value="MBE1425377.1"/>
    <property type="molecule type" value="Genomic_DNA"/>
</dbReference>
<dbReference type="Gene3D" id="3.30.930.30">
    <property type="match status" value="1"/>
</dbReference>
<keyword evidence="3" id="KW-0378">Hydrolase</keyword>
<reference evidence="3 4" key="1">
    <citation type="submission" date="2020-10" db="EMBL/GenBank/DDBJ databases">
        <title>Genomic Encyclopedia of Type Strains, Phase IV (KMG-IV): sequencing the most valuable type-strain genomes for metagenomic binning, comparative biology and taxonomic classification.</title>
        <authorList>
            <person name="Goeker M."/>
        </authorList>
    </citation>
    <scope>NUCLEOTIDE SEQUENCE [LARGE SCALE GENOMIC DNA]</scope>
    <source>
        <strain evidence="3 4">DSM 4194</strain>
    </source>
</reference>
<keyword evidence="4" id="KW-1185">Reference proteome</keyword>
<feature type="coiled-coil region" evidence="1">
    <location>
        <begin position="347"/>
        <end position="395"/>
    </location>
</feature>
<feature type="region of interest" description="Disordered" evidence="2">
    <location>
        <begin position="245"/>
        <end position="268"/>
    </location>
</feature>
<evidence type="ECO:0000313" key="3">
    <source>
        <dbReference type="EMBL" id="MBE1425377.1"/>
    </source>
</evidence>
<sequence>MDSNLTKSWTRPRKPDIRTAMSMTVITRIKGLSARQYVGQRAHDLRVEAEDIGEDLAGEEPLSEPRRHLVPDYVDTTRSTLHTVFISAEKVPDHEGLHALNEKMKVAAKKRTAKRYAKAKASGDEAAIEAAWKAKQACRQRYKRDEIVAISVFIGFGAEAQPIFEALDPAEQDRLFQEAIEAVRQDMGAKLISAVVHRDEYTPHVQVMFMAVATSGAKVRYKPDDCSRLQDIAAAPFAHLGFHRGTRKEEREARGETTATTKHKSVKQLQRELPRQLAAAKAALAAAEGSVEQVQAQLQADQAAMAAAQAELVATTAAVAQIRTQLQADQASVEAARAAQTQAEAAVTQAQTRLQGSQAQAEALAAEYERTQLGLEGAQAQVDRLRTVLSKTLAQAKAVAERQHPGQTFEVVTGRGPLGIGMRTEQAQLYTSDELDAYGRTVAFEAAREVLVKEKSLQAREAALQGEIAAVRKREQSVAVREAEVQQAVDLRSVALDAFARLALAGHPTLAEADPLDQVEAWVDRGHDLVDIRAAVAGTAVEAMVQRACDQVQQRLDAEAKQQAEVEQQAEQAQGWDGP</sequence>
<comment type="caution">
    <text evidence="3">The sequence shown here is derived from an EMBL/GenBank/DDBJ whole genome shotgun (WGS) entry which is preliminary data.</text>
</comment>
<dbReference type="Proteomes" id="UP000639010">
    <property type="component" value="Unassembled WGS sequence"/>
</dbReference>
<evidence type="ECO:0000256" key="1">
    <source>
        <dbReference type="SAM" id="Coils"/>
    </source>
</evidence>